<organism evidence="2 3">
    <name type="scientific">Achlya hypogyna</name>
    <name type="common">Oomycete</name>
    <name type="synonym">Protoachlya hypogyna</name>
    <dbReference type="NCBI Taxonomy" id="1202772"/>
    <lineage>
        <taxon>Eukaryota</taxon>
        <taxon>Sar</taxon>
        <taxon>Stramenopiles</taxon>
        <taxon>Oomycota</taxon>
        <taxon>Saprolegniomycetes</taxon>
        <taxon>Saprolegniales</taxon>
        <taxon>Achlyaceae</taxon>
        <taxon>Achlya</taxon>
    </lineage>
</organism>
<dbReference type="EMBL" id="JNBR01000543">
    <property type="protein sequence ID" value="OQR91290.1"/>
    <property type="molecule type" value="Genomic_DNA"/>
</dbReference>
<gene>
    <name evidence="2" type="ORF">ACHHYP_04817</name>
</gene>
<evidence type="ECO:0000313" key="2">
    <source>
        <dbReference type="EMBL" id="OQR91290.1"/>
    </source>
</evidence>
<feature type="transmembrane region" description="Helical" evidence="1">
    <location>
        <begin position="212"/>
        <end position="236"/>
    </location>
</feature>
<protein>
    <recommendedName>
        <fullName evidence="4">EF-hand domain-containing protein</fullName>
    </recommendedName>
</protein>
<keyword evidence="1" id="KW-0472">Membrane</keyword>
<feature type="transmembrane region" description="Helical" evidence="1">
    <location>
        <begin position="385"/>
        <end position="409"/>
    </location>
</feature>
<keyword evidence="1" id="KW-1133">Transmembrane helix</keyword>
<dbReference type="AlphaFoldDB" id="A0A1V9Z0I4"/>
<evidence type="ECO:0008006" key="4">
    <source>
        <dbReference type="Google" id="ProtNLM"/>
    </source>
</evidence>
<reference evidence="2 3" key="1">
    <citation type="journal article" date="2014" name="Genome Biol. Evol.">
        <title>The secreted proteins of Achlya hypogyna and Thraustotheca clavata identify the ancestral oomycete secretome and reveal gene acquisitions by horizontal gene transfer.</title>
        <authorList>
            <person name="Misner I."/>
            <person name="Blouin N."/>
            <person name="Leonard G."/>
            <person name="Richards T.A."/>
            <person name="Lane C.E."/>
        </authorList>
    </citation>
    <scope>NUCLEOTIDE SEQUENCE [LARGE SCALE GENOMIC DNA]</scope>
    <source>
        <strain evidence="2 3">ATCC 48635</strain>
    </source>
</reference>
<proteinExistence type="predicted"/>
<keyword evidence="3" id="KW-1185">Reference proteome</keyword>
<feature type="transmembrane region" description="Helical" evidence="1">
    <location>
        <begin position="111"/>
        <end position="129"/>
    </location>
</feature>
<evidence type="ECO:0000313" key="3">
    <source>
        <dbReference type="Proteomes" id="UP000243579"/>
    </source>
</evidence>
<name>A0A1V9Z0I4_ACHHY</name>
<dbReference type="STRING" id="1202772.A0A1V9Z0I4"/>
<evidence type="ECO:0000256" key="1">
    <source>
        <dbReference type="SAM" id="Phobius"/>
    </source>
</evidence>
<feature type="transmembrane region" description="Helical" evidence="1">
    <location>
        <begin position="32"/>
        <end position="53"/>
    </location>
</feature>
<feature type="transmembrane region" description="Helical" evidence="1">
    <location>
        <begin position="256"/>
        <end position="277"/>
    </location>
</feature>
<dbReference type="OrthoDB" id="68481at2759"/>
<dbReference type="InterPro" id="IPR011992">
    <property type="entry name" value="EF-hand-dom_pair"/>
</dbReference>
<comment type="caution">
    <text evidence="2">The sequence shown here is derived from an EMBL/GenBank/DDBJ whole genome shotgun (WGS) entry which is preliminary data.</text>
</comment>
<feature type="transmembrane region" description="Helical" evidence="1">
    <location>
        <begin position="415"/>
        <end position="436"/>
    </location>
</feature>
<accession>A0A1V9Z0I4</accession>
<keyword evidence="1" id="KW-0812">Transmembrane</keyword>
<dbReference type="SUPFAM" id="SSF47473">
    <property type="entry name" value="EF-hand"/>
    <property type="match status" value="1"/>
</dbReference>
<dbReference type="Proteomes" id="UP000243579">
    <property type="component" value="Unassembled WGS sequence"/>
</dbReference>
<sequence>MAEARSAALNASIEAYDPNAFFDAGFDPNVSVFGNLGFVAANVVLALIIEHGLEIVEKVVEHHPMYYRLLSKMYQELMVGGFTAFISKRIQQWNILSNDNEAMVNASDDMVLYYGLAIALQSMFMSWRLRKHNTQVDKLSIMTSQELRDELTLPGDTKHVVALPPIYQSVIKMKIIRRYFLDAFELPELFSFPKYLRAIQDSEIIQLFDIELFAWILMVGVYVAFFAVCGAVYHIPLAPEHDPTYSEAERILRTRLLVLFMFIFTLGLAMFGLNLYLKRCVHWIVEHASKSEAEDHHLVAALERIAAEEATLQRDETPESAIARMTAIANELSDRPDHSTIWALLQTLGRKCMGRAHKKTDRHLALSKLALPFFSRKLLHVVIKLMLNLNAMYLALVLQSFFTAIRPSIAYASQLWYPGIQIALICALAVNMGYIAPRIVGRMALVNATVRVNSAELKASVEHCAEVLETREKMVAALVAFTNTHLKSLADMEAELKLQDDKGTGFVEIDVLRHAIKRYGFKFSRNKFNTFVRLQFKTKGTTVQYEPFFKVLFSTVDQQELRATQIGDEDLIHTASKVSFAIRDQPDAPQR</sequence>